<dbReference type="EMBL" id="AUXW01000138">
    <property type="protein sequence ID" value="KKE84240.1"/>
    <property type="molecule type" value="Genomic_DNA"/>
</dbReference>
<evidence type="ECO:0000313" key="2">
    <source>
        <dbReference type="EMBL" id="KKE84240.1"/>
    </source>
</evidence>
<name>A0A0F6ADH4_9GAMM</name>
<keyword evidence="1" id="KW-0812">Transmembrane</keyword>
<dbReference type="PATRIC" id="fig|1129367.4.peg.1799"/>
<evidence type="ECO:0000256" key="1">
    <source>
        <dbReference type="SAM" id="Phobius"/>
    </source>
</evidence>
<comment type="caution">
    <text evidence="2">The sequence shown here is derived from an EMBL/GenBank/DDBJ whole genome shotgun (WGS) entry which is preliminary data.</text>
</comment>
<dbReference type="AlphaFoldDB" id="A0A0F6ADH4"/>
<evidence type="ECO:0000313" key="3">
    <source>
        <dbReference type="Proteomes" id="UP000033434"/>
    </source>
</evidence>
<accession>A0A0F6ADH4</accession>
<reference evidence="2 3" key="1">
    <citation type="journal article" date="2015" name="BMC Genomics">
        <title>Genome mining reveals unlocked bioactive potential of marine Gram-negative bacteria.</title>
        <authorList>
            <person name="Machado H."/>
            <person name="Sonnenschein E.C."/>
            <person name="Melchiorsen J."/>
            <person name="Gram L."/>
        </authorList>
    </citation>
    <scope>NUCLEOTIDE SEQUENCE [LARGE SCALE GENOMIC DNA]</scope>
    <source>
        <strain evidence="2 3">S4054</strain>
    </source>
</reference>
<sequence length="39" mass="4619">MGLVLIVWFEILEVFVKSIFLFGPSYFINVGTKKWLVRK</sequence>
<organism evidence="2 3">
    <name type="scientific">Pseudoalteromonas luteoviolacea S4054</name>
    <dbReference type="NCBI Taxonomy" id="1129367"/>
    <lineage>
        <taxon>Bacteria</taxon>
        <taxon>Pseudomonadati</taxon>
        <taxon>Pseudomonadota</taxon>
        <taxon>Gammaproteobacteria</taxon>
        <taxon>Alteromonadales</taxon>
        <taxon>Pseudoalteromonadaceae</taxon>
        <taxon>Pseudoalteromonas</taxon>
    </lineage>
</organism>
<keyword evidence="1" id="KW-1133">Transmembrane helix</keyword>
<protein>
    <submittedName>
        <fullName evidence="2">Uncharacterized protein</fullName>
    </submittedName>
</protein>
<gene>
    <name evidence="2" type="ORF">N479_10095</name>
</gene>
<proteinExistence type="predicted"/>
<keyword evidence="1" id="KW-0472">Membrane</keyword>
<feature type="transmembrane region" description="Helical" evidence="1">
    <location>
        <begin position="6"/>
        <end position="29"/>
    </location>
</feature>
<dbReference type="Proteomes" id="UP000033434">
    <property type="component" value="Unassembled WGS sequence"/>
</dbReference>